<accession>A0A9J6P0A3</accession>
<feature type="transmembrane region" description="Helical" evidence="1">
    <location>
        <begin position="207"/>
        <end position="228"/>
    </location>
</feature>
<evidence type="ECO:0000313" key="3">
    <source>
        <dbReference type="Proteomes" id="UP001056429"/>
    </source>
</evidence>
<feature type="transmembrane region" description="Helical" evidence="1">
    <location>
        <begin position="141"/>
        <end position="159"/>
    </location>
</feature>
<organism evidence="2 3">
    <name type="scientific">Oceanirhabdus seepicola</name>
    <dbReference type="NCBI Taxonomy" id="2828781"/>
    <lineage>
        <taxon>Bacteria</taxon>
        <taxon>Bacillati</taxon>
        <taxon>Bacillota</taxon>
        <taxon>Clostridia</taxon>
        <taxon>Eubacteriales</taxon>
        <taxon>Clostridiaceae</taxon>
        <taxon>Oceanirhabdus</taxon>
    </lineage>
</organism>
<name>A0A9J6P0A3_9CLOT</name>
<dbReference type="EMBL" id="JAGSOJ010000002">
    <property type="protein sequence ID" value="MCM1989788.1"/>
    <property type="molecule type" value="Genomic_DNA"/>
</dbReference>
<feature type="transmembrane region" description="Helical" evidence="1">
    <location>
        <begin position="179"/>
        <end position="195"/>
    </location>
</feature>
<protein>
    <submittedName>
        <fullName evidence="2">Uncharacterized protein</fullName>
    </submittedName>
</protein>
<sequence>MINRLGAININKVEELKNNRVGYEEKLTGEYKKAYCNVRRYILGSSVLKIQKEEVMSDILEMFLDYQENNKDISSLLGGNHEEFCEKTIESLRTSRLGKIYGVIKWLEIFIVVMLVEIGVVFAFSMIGVEKSEIVDLRDCLILLLVGIFLATGIGKYKMINIYTPWRMNIYEFMKDLKVFVYIEFGLILFVHLFLKNIEWYLSGGMLLNMAFRGLILLFIVNIMKVIFAKGMKS</sequence>
<proteinExistence type="predicted"/>
<keyword evidence="3" id="KW-1185">Reference proteome</keyword>
<reference evidence="2" key="1">
    <citation type="journal article" date="2021" name="mSystems">
        <title>Bacteria and Archaea Synergistically Convert Glycine Betaine to Biogenic Methane in the Formosa Cold Seep of the South China Sea.</title>
        <authorList>
            <person name="Li L."/>
            <person name="Zhang W."/>
            <person name="Zhang S."/>
            <person name="Song L."/>
            <person name="Sun Q."/>
            <person name="Zhang H."/>
            <person name="Xiang H."/>
            <person name="Dong X."/>
        </authorList>
    </citation>
    <scope>NUCLEOTIDE SEQUENCE</scope>
    <source>
        <strain evidence="2">ZWT</strain>
    </source>
</reference>
<feature type="transmembrane region" description="Helical" evidence="1">
    <location>
        <begin position="106"/>
        <end position="129"/>
    </location>
</feature>
<keyword evidence="1" id="KW-0812">Transmembrane</keyword>
<dbReference type="AlphaFoldDB" id="A0A9J6P0A3"/>
<comment type="caution">
    <text evidence="2">The sequence shown here is derived from an EMBL/GenBank/DDBJ whole genome shotgun (WGS) entry which is preliminary data.</text>
</comment>
<keyword evidence="1" id="KW-1133">Transmembrane helix</keyword>
<gene>
    <name evidence="2" type="ORF">KDK92_08555</name>
</gene>
<evidence type="ECO:0000256" key="1">
    <source>
        <dbReference type="SAM" id="Phobius"/>
    </source>
</evidence>
<evidence type="ECO:0000313" key="2">
    <source>
        <dbReference type="EMBL" id="MCM1989788.1"/>
    </source>
</evidence>
<reference evidence="2" key="2">
    <citation type="submission" date="2021-04" db="EMBL/GenBank/DDBJ databases">
        <authorList>
            <person name="Dong X."/>
        </authorList>
    </citation>
    <scope>NUCLEOTIDE SEQUENCE</scope>
    <source>
        <strain evidence="2">ZWT</strain>
    </source>
</reference>
<dbReference type="Gene3D" id="1.10.1900.10">
    <property type="entry name" value="c-terminal domain of poly(a) binding protein"/>
    <property type="match status" value="1"/>
</dbReference>
<keyword evidence="1" id="KW-0472">Membrane</keyword>
<dbReference type="RefSeq" id="WP_250858812.1">
    <property type="nucleotide sequence ID" value="NZ_JAGSOJ010000002.1"/>
</dbReference>
<dbReference type="Proteomes" id="UP001056429">
    <property type="component" value="Unassembled WGS sequence"/>
</dbReference>
<dbReference type="SUPFAM" id="SSF158560">
    <property type="entry name" value="BH3980-like"/>
    <property type="match status" value="1"/>
</dbReference>